<feature type="compositionally biased region" description="Basic and acidic residues" evidence="1">
    <location>
        <begin position="101"/>
        <end position="113"/>
    </location>
</feature>
<keyword evidence="2" id="KW-0472">Membrane</keyword>
<evidence type="ECO:0000313" key="5">
    <source>
        <dbReference type="Proteomes" id="UP000092730"/>
    </source>
</evidence>
<dbReference type="Proteomes" id="UP000092730">
    <property type="component" value="Chromosome 8"/>
</dbReference>
<reference evidence="4" key="2">
    <citation type="submission" date="2013-07" db="EMBL/GenBank/DDBJ databases">
        <authorList>
            <consortium name="The Broad Institute Genome Sequencing Platform"/>
            <person name="Cuomo C."/>
            <person name="Litvintseva A."/>
            <person name="Chen Y."/>
            <person name="Heitman J."/>
            <person name="Sun S."/>
            <person name="Springer D."/>
            <person name="Dromer F."/>
            <person name="Young S.K."/>
            <person name="Zeng Q."/>
            <person name="Gargeya S."/>
            <person name="Fitzgerald M."/>
            <person name="Abouelleil A."/>
            <person name="Alvarado L."/>
            <person name="Berlin A.M."/>
            <person name="Chapman S.B."/>
            <person name="Dewar J."/>
            <person name="Goldberg J."/>
            <person name="Griggs A."/>
            <person name="Gujja S."/>
            <person name="Hansen M."/>
            <person name="Howarth C."/>
            <person name="Imamovic A."/>
            <person name="Larimer J."/>
            <person name="McCowan C."/>
            <person name="Murphy C."/>
            <person name="Pearson M."/>
            <person name="Priest M."/>
            <person name="Roberts A."/>
            <person name="Saif S."/>
            <person name="Shea T."/>
            <person name="Sykes S."/>
            <person name="Wortman J."/>
            <person name="Nusbaum C."/>
            <person name="Birren B."/>
        </authorList>
    </citation>
    <scope>NUCLEOTIDE SEQUENCE</scope>
    <source>
        <strain evidence="4">CBS 10118</strain>
    </source>
</reference>
<reference evidence="3" key="1">
    <citation type="submission" date="2013-07" db="EMBL/GenBank/DDBJ databases">
        <title>The Genome Sequence of Cryptococcus bestiolae CBS10118.</title>
        <authorList>
            <consortium name="The Broad Institute Genome Sequencing Platform"/>
            <person name="Cuomo C."/>
            <person name="Litvintseva A."/>
            <person name="Chen Y."/>
            <person name="Heitman J."/>
            <person name="Sun S."/>
            <person name="Springer D."/>
            <person name="Dromer F."/>
            <person name="Young S.K."/>
            <person name="Zeng Q."/>
            <person name="Gargeya S."/>
            <person name="Fitzgerald M."/>
            <person name="Abouelleil A."/>
            <person name="Alvarado L."/>
            <person name="Berlin A.M."/>
            <person name="Chapman S.B."/>
            <person name="Dewar J."/>
            <person name="Goldberg J."/>
            <person name="Griggs A."/>
            <person name="Gujja S."/>
            <person name="Hansen M."/>
            <person name="Howarth C."/>
            <person name="Imamovic A."/>
            <person name="Larimer J."/>
            <person name="McCowan C."/>
            <person name="Murphy C."/>
            <person name="Pearson M."/>
            <person name="Priest M."/>
            <person name="Roberts A."/>
            <person name="Saif S."/>
            <person name="Shea T."/>
            <person name="Sykes S."/>
            <person name="Wortman J."/>
            <person name="Nusbaum C."/>
            <person name="Birren B."/>
        </authorList>
    </citation>
    <scope>NUCLEOTIDE SEQUENCE [LARGE SCALE GENOMIC DNA]</scope>
    <source>
        <strain evidence="3">CBS 10118</strain>
    </source>
</reference>
<keyword evidence="2" id="KW-0812">Transmembrane</keyword>
<evidence type="ECO:0000313" key="4">
    <source>
        <dbReference type="EMBL" id="WVW87007.1"/>
    </source>
</evidence>
<keyword evidence="2" id="KW-1133">Transmembrane helix</keyword>
<feature type="compositionally biased region" description="Basic and acidic residues" evidence="1">
    <location>
        <begin position="53"/>
        <end position="94"/>
    </location>
</feature>
<dbReference type="AlphaFoldDB" id="A0A1B9FUW0"/>
<dbReference type="OrthoDB" id="2573087at2759"/>
<reference evidence="4" key="4">
    <citation type="submission" date="2024-02" db="EMBL/GenBank/DDBJ databases">
        <title>Comparative genomics of Cryptococcus and Kwoniella reveals pathogenesis evolution and contrasting modes of karyotype evolution via chromosome fusion or intercentromeric recombination.</title>
        <authorList>
            <person name="Coelho M.A."/>
            <person name="David-Palma M."/>
            <person name="Shea T."/>
            <person name="Bowers K."/>
            <person name="McGinley-Smith S."/>
            <person name="Mohammad A.W."/>
            <person name="Gnirke A."/>
            <person name="Yurkov A.M."/>
            <person name="Nowrousian M."/>
            <person name="Sun S."/>
            <person name="Cuomo C.A."/>
            <person name="Heitman J."/>
        </authorList>
    </citation>
    <scope>NUCLEOTIDE SEQUENCE</scope>
    <source>
        <strain evidence="4">CBS 10118</strain>
    </source>
</reference>
<dbReference type="RefSeq" id="XP_019043627.1">
    <property type="nucleotide sequence ID" value="XM_019194791.1"/>
</dbReference>
<dbReference type="STRING" id="1296100.A0A1B9FUW0"/>
<evidence type="ECO:0000256" key="1">
    <source>
        <dbReference type="SAM" id="MobiDB-lite"/>
    </source>
</evidence>
<gene>
    <name evidence="3" type="ORF">I302_08207</name>
    <name evidence="4" type="ORF">I302_109063</name>
</gene>
<keyword evidence="5" id="KW-1185">Reference proteome</keyword>
<dbReference type="GeneID" id="30212606"/>
<dbReference type="EMBL" id="KI894025">
    <property type="protein sequence ID" value="OCF22557.1"/>
    <property type="molecule type" value="Genomic_DNA"/>
</dbReference>
<reference evidence="3" key="3">
    <citation type="submission" date="2014-01" db="EMBL/GenBank/DDBJ databases">
        <title>Evolution of pathogenesis and genome organization in the Tremellales.</title>
        <authorList>
            <person name="Cuomo C."/>
            <person name="Litvintseva A."/>
            <person name="Heitman J."/>
            <person name="Chen Y."/>
            <person name="Sun S."/>
            <person name="Springer D."/>
            <person name="Dromer F."/>
            <person name="Young S."/>
            <person name="Zeng Q."/>
            <person name="Chapman S."/>
            <person name="Gujja S."/>
            <person name="Saif S."/>
            <person name="Birren B."/>
        </authorList>
    </citation>
    <scope>NUCLEOTIDE SEQUENCE</scope>
    <source>
        <strain evidence="3">CBS 10118</strain>
    </source>
</reference>
<protein>
    <submittedName>
        <fullName evidence="3">Uncharacterized protein</fullName>
    </submittedName>
</protein>
<sequence>MPAVHTHHTSPRSIQSIVIVLFIVLVAYVFFNGRKKKEKWSGYPTGDVEEDLESGRRRSRGEKGSEGSDRKDSGDRDRGRERDGSRGGKGKDGQSDSDSSSSKKDSGKKDGKKDRKKKKKEPLEWAQPPSAPPVSAAPDHRTATPKKSAFRKRGPDDSLPPSPNTQAGNGVRWVDTENNLKSPVTKHFRKWEDHMGTTDDSNELFKNGTYQQKDKSKKLPFPSRWSSNEIVRLQQENEKNPRLKDKNMQLPDDILEMMRQVEQISQAKPADAQLWQLALQDSWDNDYGNLPKVPMTVAKELSKFVTKKEIDTIEAKMKERVKLETKPDSKRKFEDFVNGLGVKRDTPEWPYKFTLGWYMDTYRAKDYKRRMIIDNKNVNMTGDPECARVSFILGWLEYIGELNKAQRLFIGWDLYGLTLRAQAMKENNAHYRLDLTIFLPCESEDPTEWAMRFQESCLSFRHFHSEMLKNFNNTSNDFMDDNAFKRRRLIFRPGWTVKGVDINKSSDPTPDQSIAQRTLIRRDPKVINIPSQGDVDASPRLRRLQSFATIDPCKKALSQLAPGEVAVQELRQFYWDQNSLTKQNNSLTPETFWLAYQIAGDRLQYEMDPDEFLLPRTTYDFIRSFDLGSYVPFQLVLGERKFLPIQGFPALELVIISYIPLGQDGSTVELILDPRFGLTQQLEIEKKPTRHLNREPIRLKLFVAISDIRLTERIRDDLDRFFAFRGNSYLREGMAKSHIRDTIRGTVFRILDNVYIVDESSASTAQEGRLPKGMPLGYEPRFPPELMGDETSQARNPFGPPGMGSAPPTPTPTGHPPPPSPGGGGFQSPGSGFGRPSPFGSDIQRPPAPGPSTPHGPFNPPPPPPTPPSNTQGPPRPQAPPQFTDPRRAQAQLEEARRTAENHHAQQSQQSNPNPNPNSNYRPPSVVDADEEDEPMTQGTFGNLRNPDGRPFNGDKGEKGRELPP</sequence>
<accession>A0A1B9FUW0</accession>
<feature type="region of interest" description="Disordered" evidence="1">
    <location>
        <begin position="39"/>
        <end position="176"/>
    </location>
</feature>
<dbReference type="EMBL" id="CP144548">
    <property type="protein sequence ID" value="WVW87007.1"/>
    <property type="molecule type" value="Genomic_DNA"/>
</dbReference>
<dbReference type="KEGG" id="kbi:30212606"/>
<proteinExistence type="predicted"/>
<organism evidence="3">
    <name type="scientific">Kwoniella bestiolae CBS 10118</name>
    <dbReference type="NCBI Taxonomy" id="1296100"/>
    <lineage>
        <taxon>Eukaryota</taxon>
        <taxon>Fungi</taxon>
        <taxon>Dikarya</taxon>
        <taxon>Basidiomycota</taxon>
        <taxon>Agaricomycotina</taxon>
        <taxon>Tremellomycetes</taxon>
        <taxon>Tremellales</taxon>
        <taxon>Cryptococcaceae</taxon>
        <taxon>Kwoniella</taxon>
    </lineage>
</organism>
<feature type="compositionally biased region" description="Pro residues" evidence="1">
    <location>
        <begin position="807"/>
        <end position="821"/>
    </location>
</feature>
<feature type="region of interest" description="Disordered" evidence="1">
    <location>
        <begin position="761"/>
        <end position="965"/>
    </location>
</feature>
<feature type="compositionally biased region" description="Low complexity" evidence="1">
    <location>
        <begin position="906"/>
        <end position="925"/>
    </location>
</feature>
<feature type="transmembrane region" description="Helical" evidence="2">
    <location>
        <begin position="12"/>
        <end position="31"/>
    </location>
</feature>
<evidence type="ECO:0000313" key="3">
    <source>
        <dbReference type="EMBL" id="OCF22557.1"/>
    </source>
</evidence>
<dbReference type="VEuPathDB" id="FungiDB:I302_08207"/>
<evidence type="ECO:0000256" key="2">
    <source>
        <dbReference type="SAM" id="Phobius"/>
    </source>
</evidence>
<name>A0A1B9FUW0_9TREE</name>
<feature type="compositionally biased region" description="Basic and acidic residues" evidence="1">
    <location>
        <begin position="894"/>
        <end position="904"/>
    </location>
</feature>
<feature type="compositionally biased region" description="Basic and acidic residues" evidence="1">
    <location>
        <begin position="953"/>
        <end position="965"/>
    </location>
</feature>
<feature type="compositionally biased region" description="Gly residues" evidence="1">
    <location>
        <begin position="822"/>
        <end position="833"/>
    </location>
</feature>
<feature type="compositionally biased region" description="Pro residues" evidence="1">
    <location>
        <begin position="846"/>
        <end position="880"/>
    </location>
</feature>